<dbReference type="Gene3D" id="3.20.20.140">
    <property type="entry name" value="Metal-dependent hydrolases"/>
    <property type="match status" value="1"/>
</dbReference>
<evidence type="ECO:0000259" key="9">
    <source>
        <dbReference type="Pfam" id="PF02811"/>
    </source>
</evidence>
<keyword evidence="4 8" id="KW-0028">Amino-acid biosynthesis</keyword>
<dbReference type="InterPro" id="IPR016195">
    <property type="entry name" value="Pol/histidinol_Pase-like"/>
</dbReference>
<dbReference type="GO" id="GO:0004401">
    <property type="term" value="F:histidinol-phosphatase activity"/>
    <property type="evidence" value="ECO:0007669"/>
    <property type="project" value="UniProtKB-EC"/>
</dbReference>
<proteinExistence type="inferred from homology"/>
<dbReference type="Pfam" id="PF02811">
    <property type="entry name" value="PHP"/>
    <property type="match status" value="1"/>
</dbReference>
<dbReference type="CDD" id="cd12110">
    <property type="entry name" value="PHP_HisPPase_Hisj_like"/>
    <property type="match status" value="1"/>
</dbReference>
<keyword evidence="6 8" id="KW-0368">Histidine biosynthesis</keyword>
<comment type="similarity">
    <text evidence="2 8">Belongs to the PHP hydrolase family. HisK subfamily.</text>
</comment>
<comment type="caution">
    <text evidence="10">The sequence shown here is derived from an EMBL/GenBank/DDBJ whole genome shotgun (WGS) entry which is preliminary data.</text>
</comment>
<name>A0ABM9B293_9BACT</name>
<dbReference type="PANTHER" id="PTHR21039:SF0">
    <property type="entry name" value="HISTIDINOL-PHOSPHATASE"/>
    <property type="match status" value="1"/>
</dbReference>
<evidence type="ECO:0000256" key="5">
    <source>
        <dbReference type="ARBA" id="ARBA00022801"/>
    </source>
</evidence>
<dbReference type="Proteomes" id="UP000837803">
    <property type="component" value="Unassembled WGS sequence"/>
</dbReference>
<comment type="pathway">
    <text evidence="1 8">Amino-acid biosynthesis; L-histidine biosynthesis; L-histidine from 5-phospho-alpha-D-ribose 1-diphosphate: step 8/9.</text>
</comment>
<dbReference type="InterPro" id="IPR010140">
    <property type="entry name" value="Histidinol_P_phosphatase_HisJ"/>
</dbReference>
<evidence type="ECO:0000256" key="2">
    <source>
        <dbReference type="ARBA" id="ARBA00009152"/>
    </source>
</evidence>
<organism evidence="10 11">
    <name type="scientific">Neolewinella maritima</name>
    <dbReference type="NCBI Taxonomy" id="1383882"/>
    <lineage>
        <taxon>Bacteria</taxon>
        <taxon>Pseudomonadati</taxon>
        <taxon>Bacteroidota</taxon>
        <taxon>Saprospiria</taxon>
        <taxon>Saprospirales</taxon>
        <taxon>Lewinellaceae</taxon>
        <taxon>Neolewinella</taxon>
    </lineage>
</organism>
<evidence type="ECO:0000256" key="3">
    <source>
        <dbReference type="ARBA" id="ARBA00013085"/>
    </source>
</evidence>
<evidence type="ECO:0000256" key="4">
    <source>
        <dbReference type="ARBA" id="ARBA00022605"/>
    </source>
</evidence>
<evidence type="ECO:0000256" key="6">
    <source>
        <dbReference type="ARBA" id="ARBA00023102"/>
    </source>
</evidence>
<evidence type="ECO:0000256" key="8">
    <source>
        <dbReference type="RuleBase" id="RU366003"/>
    </source>
</evidence>
<evidence type="ECO:0000256" key="1">
    <source>
        <dbReference type="ARBA" id="ARBA00004970"/>
    </source>
</evidence>
<dbReference type="InterPro" id="IPR004013">
    <property type="entry name" value="PHP_dom"/>
</dbReference>
<dbReference type="EC" id="3.1.3.15" evidence="3 8"/>
<dbReference type="EMBL" id="CAKLPZ010000003">
    <property type="protein sequence ID" value="CAH1001463.1"/>
    <property type="molecule type" value="Genomic_DNA"/>
</dbReference>
<feature type="domain" description="PHP" evidence="9">
    <location>
        <begin position="5"/>
        <end position="207"/>
    </location>
</feature>
<keyword evidence="11" id="KW-1185">Reference proteome</keyword>
<dbReference type="SUPFAM" id="SSF89550">
    <property type="entry name" value="PHP domain-like"/>
    <property type="match status" value="1"/>
</dbReference>
<keyword evidence="5 8" id="KW-0378">Hydrolase</keyword>
<evidence type="ECO:0000313" key="10">
    <source>
        <dbReference type="EMBL" id="CAH1001463.1"/>
    </source>
</evidence>
<dbReference type="NCBIfam" id="TIGR01856">
    <property type="entry name" value="hisJ_fam"/>
    <property type="match status" value="1"/>
</dbReference>
<dbReference type="PANTHER" id="PTHR21039">
    <property type="entry name" value="HISTIDINOL PHOSPHATASE-RELATED"/>
    <property type="match status" value="1"/>
</dbReference>
<dbReference type="RefSeq" id="WP_238751315.1">
    <property type="nucleotide sequence ID" value="NZ_CAKLPZ010000003.1"/>
</dbReference>
<reference evidence="10" key="1">
    <citation type="submission" date="2021-12" db="EMBL/GenBank/DDBJ databases">
        <authorList>
            <person name="Rodrigo-Torres L."/>
            <person name="Arahal R. D."/>
            <person name="Lucena T."/>
        </authorList>
    </citation>
    <scope>NUCLEOTIDE SEQUENCE</scope>
    <source>
        <strain evidence="10">CECT 8419</strain>
    </source>
</reference>
<evidence type="ECO:0000256" key="7">
    <source>
        <dbReference type="ARBA" id="ARBA00049158"/>
    </source>
</evidence>
<comment type="catalytic activity">
    <reaction evidence="7 8">
        <text>L-histidinol phosphate + H2O = L-histidinol + phosphate</text>
        <dbReference type="Rhea" id="RHEA:14465"/>
        <dbReference type="ChEBI" id="CHEBI:15377"/>
        <dbReference type="ChEBI" id="CHEBI:43474"/>
        <dbReference type="ChEBI" id="CHEBI:57699"/>
        <dbReference type="ChEBI" id="CHEBI:57980"/>
        <dbReference type="EC" id="3.1.3.15"/>
    </reaction>
</comment>
<gene>
    <name evidence="10" type="primary">hisK</name>
    <name evidence="10" type="ORF">LEM8419_02366</name>
</gene>
<evidence type="ECO:0000313" key="11">
    <source>
        <dbReference type="Proteomes" id="UP000837803"/>
    </source>
</evidence>
<protein>
    <recommendedName>
        <fullName evidence="3 8">Histidinol-phosphatase</fullName>
        <shortName evidence="8">HolPase</shortName>
        <ecNumber evidence="3 8">3.1.3.15</ecNumber>
    </recommendedName>
</protein>
<accession>A0ABM9B293</accession>
<sequence>MLANHHAHTHFSDGVGEPRDYVRQAIREGFTSYGFSDHAPIAPRDIGSMKLAALTDYSAAIAALQTEFAGQITLFKSLEVDYLPGVMNVSSPHILAAGLDYTVGAVHFVDELPGGQPWSFQRPNPVFKRGIDTIFGGSARAMVERYYALVREMVTQHPPDVVAHLDRVKKRNADGTYWDERADWHVAAVEETLDAVAAAGCILEVNTRGIYLNEITDTYPSRWIVELAHARGIRLQVNSDAHRKDHISGGFAEAYGMLQDIGVEQVHLFDGQEFVPAPLIQPWRGDAAGPPRPSH</sequence>